<proteinExistence type="predicted"/>
<accession>C7HWG7</accession>
<dbReference type="EMBL" id="ACXU01000023">
    <property type="protein sequence ID" value="EEU11924.1"/>
    <property type="molecule type" value="Genomic_DNA"/>
</dbReference>
<keyword evidence="2" id="KW-1185">Reference proteome</keyword>
<comment type="caution">
    <text evidence="1">The sequence shown here is derived from an EMBL/GenBank/DDBJ whole genome shotgun (WGS) entry which is preliminary data.</text>
</comment>
<evidence type="ECO:0000313" key="1">
    <source>
        <dbReference type="EMBL" id="EEU11924.1"/>
    </source>
</evidence>
<dbReference type="AlphaFoldDB" id="C7HWG7"/>
<gene>
    <name evidence="1" type="ORF">HMPREF0078_1618</name>
</gene>
<dbReference type="HOGENOM" id="CLU_175297_0_0_9"/>
<organism evidence="1 2">
    <name type="scientific">Anaerococcus vaginalis ATCC 51170</name>
    <dbReference type="NCBI Taxonomy" id="655811"/>
    <lineage>
        <taxon>Bacteria</taxon>
        <taxon>Bacillati</taxon>
        <taxon>Bacillota</taxon>
        <taxon>Tissierellia</taxon>
        <taxon>Tissierellales</taxon>
        <taxon>Peptoniphilaceae</taxon>
        <taxon>Anaerococcus</taxon>
    </lineage>
</organism>
<evidence type="ECO:0000313" key="2">
    <source>
        <dbReference type="Proteomes" id="UP000003821"/>
    </source>
</evidence>
<name>C7HWG7_9FIRM</name>
<sequence>MNYCIIQVGGRFMRKKEKQKYFMEKIHQIYNDKNLKLSKSCRKEILDQYKDLSNNKTNINYASYKLYPYLRDALYDNKDSKLLGDFLKIILKYRWKAYFAMILPTKF</sequence>
<dbReference type="eggNOG" id="ENOG502ZQQH">
    <property type="taxonomic scope" value="Bacteria"/>
</dbReference>
<protein>
    <submittedName>
        <fullName evidence="1">Uncharacterized protein</fullName>
    </submittedName>
</protein>
<reference evidence="1 2" key="1">
    <citation type="submission" date="2009-08" db="EMBL/GenBank/DDBJ databases">
        <authorList>
            <person name="Muzny D."/>
            <person name="Qin X."/>
            <person name="Deng J."/>
            <person name="Jiang H."/>
            <person name="Liu Y."/>
            <person name="Qu J."/>
            <person name="Song X.-Z."/>
            <person name="Zhang L."/>
            <person name="Thornton R."/>
            <person name="Coyle M."/>
            <person name="Francisco L."/>
            <person name="Jackson L."/>
            <person name="Javaid M."/>
            <person name="Korchina V."/>
            <person name="Kovar C."/>
            <person name="Mata R."/>
            <person name="Mathew T."/>
            <person name="Ngo R."/>
            <person name="Nguyen L."/>
            <person name="Nguyen N."/>
            <person name="Okwuonu G."/>
            <person name="Ongeri F."/>
            <person name="Pham C."/>
            <person name="Simmons D."/>
            <person name="Wilczek-Boney K."/>
            <person name="Hale W."/>
            <person name="Jakkamsetti A."/>
            <person name="Pham P."/>
            <person name="Ruth R."/>
            <person name="San Lucas F."/>
            <person name="Warren J."/>
            <person name="Zhang J."/>
            <person name="Zhao Z."/>
            <person name="Zhou C."/>
            <person name="Zhu D."/>
            <person name="Lee S."/>
            <person name="Bess C."/>
            <person name="Blankenburg K."/>
            <person name="Forbes L."/>
            <person name="Fu Q."/>
            <person name="Gubbala S."/>
            <person name="Hirani K."/>
            <person name="Jayaseelan J.C."/>
            <person name="Lara F."/>
            <person name="Munidasa M."/>
            <person name="Palculict T."/>
            <person name="Patil S."/>
            <person name="Pu L.-L."/>
            <person name="Saada N."/>
            <person name="Tang L."/>
            <person name="Weissenberger G."/>
            <person name="Zhu Y."/>
            <person name="Hemphill L."/>
            <person name="Shang Y."/>
            <person name="Youmans B."/>
            <person name="Ayvaz T."/>
            <person name="Ross M."/>
            <person name="Santibanez J."/>
            <person name="Aqrawi P."/>
            <person name="Gross S."/>
            <person name="Joshi V."/>
            <person name="Fowler G."/>
            <person name="Nazareth L."/>
            <person name="Reid J."/>
            <person name="Worley K."/>
            <person name="Petrosino J."/>
            <person name="Highlander S."/>
            <person name="Gibbs R."/>
            <person name="Gibbs R."/>
        </authorList>
    </citation>
    <scope>NUCLEOTIDE SEQUENCE [LARGE SCALE GENOMIC DNA]</scope>
    <source>
        <strain evidence="1 2">ATCC 51170</strain>
    </source>
</reference>
<dbReference type="Proteomes" id="UP000003821">
    <property type="component" value="Unassembled WGS sequence"/>
</dbReference>